<evidence type="ECO:0000313" key="2">
    <source>
        <dbReference type="Proteomes" id="UP001196661"/>
    </source>
</evidence>
<organism evidence="1 2">
    <name type="scientific">Leptothoe kymatousa TAU-MAC 1615</name>
    <dbReference type="NCBI Taxonomy" id="2364775"/>
    <lineage>
        <taxon>Bacteria</taxon>
        <taxon>Bacillati</taxon>
        <taxon>Cyanobacteriota</taxon>
        <taxon>Cyanophyceae</taxon>
        <taxon>Nodosilineales</taxon>
        <taxon>Cymatolegaceae</taxon>
        <taxon>Leptothoe</taxon>
        <taxon>Leptothoe kymatousa</taxon>
    </lineage>
</organism>
<proteinExistence type="predicted"/>
<dbReference type="EMBL" id="JADOER010000004">
    <property type="protein sequence ID" value="MBT9311080.1"/>
    <property type="molecule type" value="Genomic_DNA"/>
</dbReference>
<name>A0ABS5Y259_9CYAN</name>
<gene>
    <name evidence="1" type="ORF">IXB28_02585</name>
</gene>
<dbReference type="Proteomes" id="UP001196661">
    <property type="component" value="Unassembled WGS sequence"/>
</dbReference>
<accession>A0ABS5Y259</accession>
<keyword evidence="2" id="KW-1185">Reference proteome</keyword>
<reference evidence="1 2" key="1">
    <citation type="journal article" date="2021" name="Mar. Drugs">
        <title>Genome Reduction and Secondary Metabolism of the Marine Sponge-Associated Cyanobacterium Leptothoe.</title>
        <authorList>
            <person name="Konstantinou D."/>
            <person name="Popin R.V."/>
            <person name="Fewer D.P."/>
            <person name="Sivonen K."/>
            <person name="Gkelis S."/>
        </authorList>
    </citation>
    <scope>NUCLEOTIDE SEQUENCE [LARGE SCALE GENOMIC DNA]</scope>
    <source>
        <strain evidence="1 2">TAU-MAC 1615</strain>
    </source>
</reference>
<sequence>MNNTIHQYGSGDNIAGDKVIGDKINTQINNSQNLTQAAKDIKELLTQLETDYDATTPVGQTMMTAKLVESVDNNPTLKARVVNALKEGGSTALEEAIDHPVVKPVVAALKGFMDA</sequence>
<evidence type="ECO:0000313" key="1">
    <source>
        <dbReference type="EMBL" id="MBT9311080.1"/>
    </source>
</evidence>
<protein>
    <submittedName>
        <fullName evidence="1">Uncharacterized protein</fullName>
    </submittedName>
</protein>
<comment type="caution">
    <text evidence="1">The sequence shown here is derived from an EMBL/GenBank/DDBJ whole genome shotgun (WGS) entry which is preliminary data.</text>
</comment>